<protein>
    <submittedName>
        <fullName evidence="1">Uncharacterized protein</fullName>
    </submittedName>
</protein>
<organism evidence="1 2">
    <name type="scientific">Armillaria tabescens</name>
    <name type="common">Ringless honey mushroom</name>
    <name type="synonym">Agaricus tabescens</name>
    <dbReference type="NCBI Taxonomy" id="1929756"/>
    <lineage>
        <taxon>Eukaryota</taxon>
        <taxon>Fungi</taxon>
        <taxon>Dikarya</taxon>
        <taxon>Basidiomycota</taxon>
        <taxon>Agaricomycotina</taxon>
        <taxon>Agaricomycetes</taxon>
        <taxon>Agaricomycetidae</taxon>
        <taxon>Agaricales</taxon>
        <taxon>Marasmiineae</taxon>
        <taxon>Physalacriaceae</taxon>
        <taxon>Desarmillaria</taxon>
    </lineage>
</organism>
<proteinExistence type="predicted"/>
<dbReference type="RefSeq" id="XP_060322355.1">
    <property type="nucleotide sequence ID" value="XM_060474893.1"/>
</dbReference>
<accession>A0AA39J606</accession>
<reference evidence="1" key="1">
    <citation type="submission" date="2023-06" db="EMBL/GenBank/DDBJ databases">
        <authorList>
            <consortium name="Lawrence Berkeley National Laboratory"/>
            <person name="Ahrendt S."/>
            <person name="Sahu N."/>
            <person name="Indic B."/>
            <person name="Wong-Bajracharya J."/>
            <person name="Merenyi Z."/>
            <person name="Ke H.-M."/>
            <person name="Monk M."/>
            <person name="Kocsube S."/>
            <person name="Drula E."/>
            <person name="Lipzen A."/>
            <person name="Balint B."/>
            <person name="Henrissat B."/>
            <person name="Andreopoulos B."/>
            <person name="Martin F.M."/>
            <person name="Harder C.B."/>
            <person name="Rigling D."/>
            <person name="Ford K.L."/>
            <person name="Foster G.D."/>
            <person name="Pangilinan J."/>
            <person name="Papanicolaou A."/>
            <person name="Barry K."/>
            <person name="LaButti K."/>
            <person name="Viragh M."/>
            <person name="Koriabine M."/>
            <person name="Yan M."/>
            <person name="Riley R."/>
            <person name="Champramary S."/>
            <person name="Plett K.L."/>
            <person name="Tsai I.J."/>
            <person name="Slot J."/>
            <person name="Sipos G."/>
            <person name="Plett J."/>
            <person name="Nagy L.G."/>
            <person name="Grigoriev I.V."/>
        </authorList>
    </citation>
    <scope>NUCLEOTIDE SEQUENCE</scope>
    <source>
        <strain evidence="1">CCBAS 213</strain>
    </source>
</reference>
<gene>
    <name evidence="1" type="ORF">EV420DRAFT_1589959</name>
</gene>
<sequence>TPKVDNKSAGTETSFTVSGQGEIKKLIKTLIRRGTAKDVKGLMISFSTAEYQEKSKRGEQIAELLKRQVFPSPRVVSLLNVVFWTPNLTTLTLNFSGHLDTYSDCLGEKLIVALCSLKNVENFSRHATTSACTDFGQYSLMKLVLSWPNLRTLYLAVDMNGSEDCSTIPPATCIRICHF</sequence>
<keyword evidence="2" id="KW-1185">Reference proteome</keyword>
<dbReference type="Proteomes" id="UP001175211">
    <property type="component" value="Unassembled WGS sequence"/>
</dbReference>
<name>A0AA39J606_ARMTA</name>
<evidence type="ECO:0000313" key="1">
    <source>
        <dbReference type="EMBL" id="KAK0436795.1"/>
    </source>
</evidence>
<dbReference type="EMBL" id="JAUEPS010000122">
    <property type="protein sequence ID" value="KAK0436795.1"/>
    <property type="molecule type" value="Genomic_DNA"/>
</dbReference>
<dbReference type="AlphaFoldDB" id="A0AA39J606"/>
<comment type="caution">
    <text evidence="1">The sequence shown here is derived from an EMBL/GenBank/DDBJ whole genome shotgun (WGS) entry which is preliminary data.</text>
</comment>
<feature type="non-terminal residue" evidence="1">
    <location>
        <position position="179"/>
    </location>
</feature>
<evidence type="ECO:0000313" key="2">
    <source>
        <dbReference type="Proteomes" id="UP001175211"/>
    </source>
</evidence>
<dbReference type="GeneID" id="85358441"/>